<dbReference type="Proteomes" id="UP000554482">
    <property type="component" value="Unassembled WGS sequence"/>
</dbReference>
<protein>
    <submittedName>
        <fullName evidence="2">Uncharacterized protein</fullName>
    </submittedName>
</protein>
<evidence type="ECO:0000313" key="3">
    <source>
        <dbReference type="Proteomes" id="UP000554482"/>
    </source>
</evidence>
<feature type="non-terminal residue" evidence="2">
    <location>
        <position position="1"/>
    </location>
</feature>
<gene>
    <name evidence="2" type="ORF">FRX31_012336</name>
</gene>
<dbReference type="EMBL" id="JABWDY010013774">
    <property type="protein sequence ID" value="KAF5198075.1"/>
    <property type="molecule type" value="Genomic_DNA"/>
</dbReference>
<keyword evidence="3" id="KW-1185">Reference proteome</keyword>
<sequence>MDEVSFMDSSGGQALVDFFYLKICLGRFDPCSLPHVFKFESHPVLYGSKPQTKTLSWMELPDNMTYCLCYGSVAGHPGGISRLKWGSSSSKEISDNSSHPPLLHNRPPSDPRRPSVPAGLFSFLS</sequence>
<reference evidence="2 3" key="1">
    <citation type="submission" date="2020-06" db="EMBL/GenBank/DDBJ databases">
        <title>Transcriptomic and genomic resources for Thalictrum thalictroides and T. hernandezii: Facilitating candidate gene discovery in an emerging model plant lineage.</title>
        <authorList>
            <person name="Arias T."/>
            <person name="Riano-Pachon D.M."/>
            <person name="Di Stilio V.S."/>
        </authorList>
    </citation>
    <scope>NUCLEOTIDE SEQUENCE [LARGE SCALE GENOMIC DNA]</scope>
    <source>
        <strain evidence="3">cv. WT478/WT964</strain>
        <tissue evidence="2">Leaves</tissue>
    </source>
</reference>
<name>A0A7J6WNN9_THATH</name>
<dbReference type="OrthoDB" id="1967013at2759"/>
<comment type="caution">
    <text evidence="2">The sequence shown here is derived from an EMBL/GenBank/DDBJ whole genome shotgun (WGS) entry which is preliminary data.</text>
</comment>
<organism evidence="2 3">
    <name type="scientific">Thalictrum thalictroides</name>
    <name type="common">Rue-anemone</name>
    <name type="synonym">Anemone thalictroides</name>
    <dbReference type="NCBI Taxonomy" id="46969"/>
    <lineage>
        <taxon>Eukaryota</taxon>
        <taxon>Viridiplantae</taxon>
        <taxon>Streptophyta</taxon>
        <taxon>Embryophyta</taxon>
        <taxon>Tracheophyta</taxon>
        <taxon>Spermatophyta</taxon>
        <taxon>Magnoliopsida</taxon>
        <taxon>Ranunculales</taxon>
        <taxon>Ranunculaceae</taxon>
        <taxon>Thalictroideae</taxon>
        <taxon>Thalictrum</taxon>
    </lineage>
</organism>
<feature type="region of interest" description="Disordered" evidence="1">
    <location>
        <begin position="86"/>
        <end position="118"/>
    </location>
</feature>
<proteinExistence type="predicted"/>
<evidence type="ECO:0000256" key="1">
    <source>
        <dbReference type="SAM" id="MobiDB-lite"/>
    </source>
</evidence>
<accession>A0A7J6WNN9</accession>
<evidence type="ECO:0000313" key="2">
    <source>
        <dbReference type="EMBL" id="KAF5198075.1"/>
    </source>
</evidence>
<feature type="compositionally biased region" description="Low complexity" evidence="1">
    <location>
        <begin position="87"/>
        <end position="98"/>
    </location>
</feature>
<dbReference type="AlphaFoldDB" id="A0A7J6WNN9"/>